<dbReference type="Gene3D" id="1.20.80.10">
    <property type="match status" value="1"/>
</dbReference>
<dbReference type="PANTHER" id="PTHR24119:SF0">
    <property type="entry name" value="ACYL-COA-BINDING DOMAIN-CONTAINING PROTEIN 6"/>
    <property type="match status" value="1"/>
</dbReference>
<name>A0ABR1FSN0_AURAN</name>
<dbReference type="Pfam" id="PF12796">
    <property type="entry name" value="Ank_2"/>
    <property type="match status" value="1"/>
</dbReference>
<protein>
    <submittedName>
        <fullName evidence="6">Acyl CoA binding protein</fullName>
    </submittedName>
</protein>
<dbReference type="SUPFAM" id="SSF47027">
    <property type="entry name" value="Acyl-CoA binding protein"/>
    <property type="match status" value="1"/>
</dbReference>
<feature type="repeat" description="ANK" evidence="4">
    <location>
        <begin position="104"/>
        <end position="136"/>
    </location>
</feature>
<keyword evidence="2 4" id="KW-0040">ANK repeat</keyword>
<gene>
    <name evidence="6" type="primary">ACBP2</name>
    <name evidence="6" type="ORF">SO694_00099097</name>
</gene>
<evidence type="ECO:0000313" key="7">
    <source>
        <dbReference type="Proteomes" id="UP001363151"/>
    </source>
</evidence>
<dbReference type="PANTHER" id="PTHR24119">
    <property type="entry name" value="ACYL-COA-BINDING DOMAIN-CONTAINING PROTEIN 6"/>
    <property type="match status" value="1"/>
</dbReference>
<dbReference type="PROSITE" id="PS50297">
    <property type="entry name" value="ANK_REP_REGION"/>
    <property type="match status" value="2"/>
</dbReference>
<keyword evidence="1" id="KW-0677">Repeat</keyword>
<dbReference type="InterPro" id="IPR002110">
    <property type="entry name" value="Ankyrin_rpt"/>
</dbReference>
<evidence type="ECO:0000256" key="4">
    <source>
        <dbReference type="PROSITE-ProRule" id="PRU00023"/>
    </source>
</evidence>
<feature type="domain" description="ACB" evidence="5">
    <location>
        <begin position="1"/>
        <end position="89"/>
    </location>
</feature>
<dbReference type="InterPro" id="IPR014352">
    <property type="entry name" value="FERM/acyl-CoA-bd_prot_sf"/>
</dbReference>
<comment type="caution">
    <text evidence="6">The sequence shown here is derived from an EMBL/GenBank/DDBJ whole genome shotgun (WGS) entry which is preliminary data.</text>
</comment>
<dbReference type="InterPro" id="IPR000582">
    <property type="entry name" value="Acyl-CoA-binding_protein"/>
</dbReference>
<organism evidence="6 7">
    <name type="scientific">Aureococcus anophagefferens</name>
    <name type="common">Harmful bloom alga</name>
    <dbReference type="NCBI Taxonomy" id="44056"/>
    <lineage>
        <taxon>Eukaryota</taxon>
        <taxon>Sar</taxon>
        <taxon>Stramenopiles</taxon>
        <taxon>Ochrophyta</taxon>
        <taxon>Pelagophyceae</taxon>
        <taxon>Pelagomonadales</taxon>
        <taxon>Pelagomonadaceae</taxon>
        <taxon>Aureococcus</taxon>
    </lineage>
</organism>
<evidence type="ECO:0000256" key="3">
    <source>
        <dbReference type="ARBA" id="ARBA00023121"/>
    </source>
</evidence>
<dbReference type="Proteomes" id="UP001363151">
    <property type="component" value="Unassembled WGS sequence"/>
</dbReference>
<dbReference type="Gene3D" id="1.25.40.20">
    <property type="entry name" value="Ankyrin repeat-containing domain"/>
    <property type="match status" value="1"/>
</dbReference>
<accession>A0ABR1FSN0</accession>
<dbReference type="EMBL" id="JBBJCI010000249">
    <property type="protein sequence ID" value="KAK7237560.1"/>
    <property type="molecule type" value="Genomic_DNA"/>
</dbReference>
<proteinExistence type="predicted"/>
<dbReference type="SMART" id="SM00248">
    <property type="entry name" value="ANK"/>
    <property type="match status" value="2"/>
</dbReference>
<dbReference type="InterPro" id="IPR036770">
    <property type="entry name" value="Ankyrin_rpt-contain_sf"/>
</dbReference>
<keyword evidence="7" id="KW-1185">Reference proteome</keyword>
<evidence type="ECO:0000313" key="6">
    <source>
        <dbReference type="EMBL" id="KAK7237560.1"/>
    </source>
</evidence>
<evidence type="ECO:0000256" key="1">
    <source>
        <dbReference type="ARBA" id="ARBA00022737"/>
    </source>
</evidence>
<evidence type="ECO:0000256" key="2">
    <source>
        <dbReference type="ARBA" id="ARBA00023043"/>
    </source>
</evidence>
<feature type="repeat" description="ANK" evidence="4">
    <location>
        <begin position="137"/>
        <end position="169"/>
    </location>
</feature>
<dbReference type="PROSITE" id="PS50088">
    <property type="entry name" value="ANK_REPEAT"/>
    <property type="match status" value="2"/>
</dbReference>
<keyword evidence="3" id="KW-0446">Lipid-binding</keyword>
<dbReference type="PRINTS" id="PR00689">
    <property type="entry name" value="ACOABINDINGP"/>
</dbReference>
<sequence length="191" mass="19173">MAALDDASAFDDACAAAKKLSPSTTDQLNLYGLYKQATQGDVATGRPYAWDMTGRAKWDAWKARAGLAAADARRAYVEAAAEAGGGGAAERFAAGADAAQADDCGRAALHWAADVGSAGACEALLARGARVDARDDDGLTALSYAVTCEHGAVVSLLLAAGADPDAADDEGDTPRAAASGAIRALIDAAAR</sequence>
<dbReference type="PROSITE" id="PS51228">
    <property type="entry name" value="ACB_2"/>
    <property type="match status" value="1"/>
</dbReference>
<dbReference type="SUPFAM" id="SSF48403">
    <property type="entry name" value="Ankyrin repeat"/>
    <property type="match status" value="1"/>
</dbReference>
<reference evidence="6 7" key="1">
    <citation type="submission" date="2024-03" db="EMBL/GenBank/DDBJ databases">
        <title>Aureococcus anophagefferens CCMP1851 and Kratosvirus quantuckense: Draft genome of a second virus-susceptible host strain in the model system.</title>
        <authorList>
            <person name="Chase E."/>
            <person name="Truchon A.R."/>
            <person name="Schepens W."/>
            <person name="Wilhelm S.W."/>
        </authorList>
    </citation>
    <scope>NUCLEOTIDE SEQUENCE [LARGE SCALE GENOMIC DNA]</scope>
    <source>
        <strain evidence="6 7">CCMP1851</strain>
    </source>
</reference>
<evidence type="ECO:0000259" key="5">
    <source>
        <dbReference type="PROSITE" id="PS51228"/>
    </source>
</evidence>
<dbReference type="Pfam" id="PF00887">
    <property type="entry name" value="ACBP"/>
    <property type="match status" value="1"/>
</dbReference>
<dbReference type="InterPro" id="IPR035984">
    <property type="entry name" value="Acyl-CoA-binding_sf"/>
</dbReference>